<feature type="compositionally biased region" description="Basic residues" evidence="23">
    <location>
        <begin position="32"/>
        <end position="47"/>
    </location>
</feature>
<feature type="compositionally biased region" description="Basic and acidic residues" evidence="23">
    <location>
        <begin position="1"/>
        <end position="31"/>
    </location>
</feature>
<keyword evidence="7" id="KW-0645">Protease</keyword>
<keyword evidence="18" id="KW-0511">Multifunctional enzyme</keyword>
<dbReference type="GO" id="GO:0030288">
    <property type="term" value="C:outer membrane-bounded periplasmic space"/>
    <property type="evidence" value="ECO:0007669"/>
    <property type="project" value="TreeGrafter"/>
</dbReference>
<keyword evidence="16 24" id="KW-0472">Membrane</keyword>
<sequence length="820" mass="90315">MPDNKHLSGPDPKDRDEKKALAANGKTDKQSKKTKKPKKEVKLNKKGKKRLRDRTWFRVVLSIFMVCVIVGSVAATSFVMYVFSTMKDDDQLLDLDKVKLPYTTIIYGQDAAGNEVELTRLESESNRIYVSIDQIPKHMQNAVIAIEDERFRSHKGVDWKRTIAATVNEIVPIFSNRQGGSTITQQLIKNITNDRSTNALEGYARKAREIFRALNLEKTYSKDRILEAYLNTFHLGNGTDGVQAAANLYFNKDISQVSIAEAACLAGITQAPSAYDPFTNPEANKKRQLQVLAKMYELEFITKEEYEAAKNEELVFNTAAANQGTKIESYYVDYVIEQVSDDLEKLGYSEEDAISLIYTGGLRIHTPMDTSVQSYLEAYYQDDSNFPSDPGRNLGEEPQSAAVVMDVNGNIVGMVGGRGVKETNRGFNRAVSPRPPGSSIKPIASYGPAIDRDLVNWSTILEDQPVRGNWPKNYYNAYRGKMTVEEGLKKSVNTLAVRVLQKVGITESFQHLRDNLGVTTLAEEDDPSGVSDYTESSLGLGGMAYGISPLEMAAAYVPFTTGGVYYQPRCYTKVEDQFGNSLLDKSNPTTKQALSPAGAKVMNQMLQQVLRAGGTASGYGFGYQPQGGKTGTSTDEDGYAHDIWFVGFSPYYVTSVWWGYDFDTNLNEDGYVPAGVWQDVMGHIHEGLAYKDFPSASGVTTRTYCVKSGKLASDTCKEKATGWYKTSNVPTETCDGTECLTDEEKKQKEEEEKKKKQEEEEASRSASISASKSASISREEEENKNSSSASSSNSSSGSTPSNGSSSSSSSGTTTKNKTVS</sequence>
<dbReference type="InterPro" id="IPR001264">
    <property type="entry name" value="Glyco_trans_51"/>
</dbReference>
<evidence type="ECO:0000256" key="22">
    <source>
        <dbReference type="ARBA" id="ARBA00049902"/>
    </source>
</evidence>
<comment type="function">
    <text evidence="1">Cell wall formation. Synthesis of cross-linked peptidoglycan from the lipid intermediates. The enzyme has a penicillin-insensitive transglycosylase N-terminal domain (formation of linear glycan strands) and a penicillin-sensitive transpeptidase C-terminal domain (cross-linking of the peptide subunits).</text>
</comment>
<protein>
    <recommendedName>
        <fullName evidence="4">Penicillin-binding protein 1A</fullName>
        <ecNumber evidence="21">2.4.99.28</ecNumber>
        <ecNumber evidence="3">3.4.16.4</ecNumber>
    </recommendedName>
</protein>
<reference evidence="27" key="1">
    <citation type="submission" date="2015-09" db="EMBL/GenBank/DDBJ databases">
        <authorList>
            <consortium name="Pathogen Informatics"/>
        </authorList>
    </citation>
    <scope>NUCLEOTIDE SEQUENCE</scope>
    <source>
        <strain evidence="27">2789STDY5834896</strain>
    </source>
</reference>
<comment type="catalytic activity">
    <reaction evidence="22">
        <text>[GlcNAc-(1-&gt;4)-Mur2Ac(oyl-L-Ala-gamma-D-Glu-L-Lys-D-Ala-D-Ala)](n)-di-trans,octa-cis-undecaprenyl diphosphate + beta-D-GlcNAc-(1-&gt;4)-Mur2Ac(oyl-L-Ala-gamma-D-Glu-L-Lys-D-Ala-D-Ala)-di-trans,octa-cis-undecaprenyl diphosphate = [GlcNAc-(1-&gt;4)-Mur2Ac(oyl-L-Ala-gamma-D-Glu-L-Lys-D-Ala-D-Ala)](n+1)-di-trans,octa-cis-undecaprenyl diphosphate + di-trans,octa-cis-undecaprenyl diphosphate + H(+)</text>
        <dbReference type="Rhea" id="RHEA:23708"/>
        <dbReference type="Rhea" id="RHEA-COMP:9602"/>
        <dbReference type="Rhea" id="RHEA-COMP:9603"/>
        <dbReference type="ChEBI" id="CHEBI:15378"/>
        <dbReference type="ChEBI" id="CHEBI:58405"/>
        <dbReference type="ChEBI" id="CHEBI:60033"/>
        <dbReference type="ChEBI" id="CHEBI:78435"/>
        <dbReference type="EC" id="2.4.99.28"/>
    </reaction>
</comment>
<dbReference type="GO" id="GO:0071555">
    <property type="term" value="P:cell wall organization"/>
    <property type="evidence" value="ECO:0007669"/>
    <property type="project" value="UniProtKB-KW"/>
</dbReference>
<feature type="domain" description="Glycosyl transferase family 51" evidence="26">
    <location>
        <begin position="117"/>
        <end position="295"/>
    </location>
</feature>
<feature type="domain" description="Penicillin-binding protein transpeptidase" evidence="25">
    <location>
        <begin position="401"/>
        <end position="674"/>
    </location>
</feature>
<dbReference type="GO" id="GO:0008658">
    <property type="term" value="F:penicillin binding"/>
    <property type="evidence" value="ECO:0007669"/>
    <property type="project" value="InterPro"/>
</dbReference>
<evidence type="ECO:0000256" key="16">
    <source>
        <dbReference type="ARBA" id="ARBA00023136"/>
    </source>
</evidence>
<feature type="compositionally biased region" description="Low complexity" evidence="23">
    <location>
        <begin position="785"/>
        <end position="820"/>
    </location>
</feature>
<evidence type="ECO:0000256" key="20">
    <source>
        <dbReference type="ARBA" id="ARBA00034000"/>
    </source>
</evidence>
<evidence type="ECO:0000256" key="8">
    <source>
        <dbReference type="ARBA" id="ARBA00022676"/>
    </source>
</evidence>
<evidence type="ECO:0000256" key="6">
    <source>
        <dbReference type="ARBA" id="ARBA00022645"/>
    </source>
</evidence>
<feature type="compositionally biased region" description="Basic and acidic residues" evidence="23">
    <location>
        <begin position="743"/>
        <end position="758"/>
    </location>
</feature>
<dbReference type="EMBL" id="FMHG01000001">
    <property type="protein sequence ID" value="SCJ63554.1"/>
    <property type="molecule type" value="Genomic_DNA"/>
</dbReference>
<evidence type="ECO:0000256" key="10">
    <source>
        <dbReference type="ARBA" id="ARBA00022692"/>
    </source>
</evidence>
<keyword evidence="19" id="KW-0961">Cell wall biogenesis/degradation</keyword>
<evidence type="ECO:0000256" key="23">
    <source>
        <dbReference type="SAM" id="MobiDB-lite"/>
    </source>
</evidence>
<evidence type="ECO:0000256" key="13">
    <source>
        <dbReference type="ARBA" id="ARBA00022968"/>
    </source>
</evidence>
<dbReference type="Gene3D" id="1.10.3810.10">
    <property type="entry name" value="Biosynthetic peptidoglycan transglycosylase-like"/>
    <property type="match status" value="1"/>
</dbReference>
<keyword evidence="13" id="KW-0735">Signal-anchor</keyword>
<keyword evidence="6" id="KW-0121">Carboxypeptidase</keyword>
<dbReference type="GO" id="GO:0008360">
    <property type="term" value="P:regulation of cell shape"/>
    <property type="evidence" value="ECO:0007669"/>
    <property type="project" value="UniProtKB-KW"/>
</dbReference>
<dbReference type="SUPFAM" id="SSF53955">
    <property type="entry name" value="Lysozyme-like"/>
    <property type="match status" value="1"/>
</dbReference>
<evidence type="ECO:0000256" key="5">
    <source>
        <dbReference type="ARBA" id="ARBA00022475"/>
    </source>
</evidence>
<evidence type="ECO:0000256" key="14">
    <source>
        <dbReference type="ARBA" id="ARBA00022984"/>
    </source>
</evidence>
<dbReference type="InterPro" id="IPR023346">
    <property type="entry name" value="Lysozyme-like_dom_sf"/>
</dbReference>
<dbReference type="AlphaFoldDB" id="A0A1C6I0T5"/>
<keyword evidence="8" id="KW-0328">Glycosyltransferase</keyword>
<feature type="region of interest" description="Disordered" evidence="23">
    <location>
        <begin position="1"/>
        <end position="47"/>
    </location>
</feature>
<evidence type="ECO:0000256" key="3">
    <source>
        <dbReference type="ARBA" id="ARBA00012448"/>
    </source>
</evidence>
<feature type="region of interest" description="Disordered" evidence="23">
    <location>
        <begin position="743"/>
        <end position="820"/>
    </location>
</feature>
<evidence type="ECO:0000313" key="27">
    <source>
        <dbReference type="EMBL" id="SCJ63554.1"/>
    </source>
</evidence>
<dbReference type="SUPFAM" id="SSF56601">
    <property type="entry name" value="beta-lactamase/transpeptidase-like"/>
    <property type="match status" value="1"/>
</dbReference>
<comment type="catalytic activity">
    <reaction evidence="20">
        <text>Preferential cleavage: (Ac)2-L-Lys-D-Ala-|-D-Ala. Also transpeptidation of peptidyl-alanyl moieties that are N-acyl substituents of D-alanine.</text>
        <dbReference type="EC" id="3.4.16.4"/>
    </reaction>
</comment>
<dbReference type="InterPro" id="IPR050396">
    <property type="entry name" value="Glycosyltr_51/Transpeptidase"/>
</dbReference>
<evidence type="ECO:0000256" key="18">
    <source>
        <dbReference type="ARBA" id="ARBA00023268"/>
    </source>
</evidence>
<keyword evidence="10 24" id="KW-0812">Transmembrane</keyword>
<accession>A0A1C6I0T5</accession>
<keyword evidence="12" id="KW-0133">Cell shape</keyword>
<dbReference type="GO" id="GO:0008955">
    <property type="term" value="F:peptidoglycan glycosyltransferase activity"/>
    <property type="evidence" value="ECO:0007669"/>
    <property type="project" value="UniProtKB-EC"/>
</dbReference>
<evidence type="ECO:0000256" key="19">
    <source>
        <dbReference type="ARBA" id="ARBA00023316"/>
    </source>
</evidence>
<keyword evidence="14" id="KW-0573">Peptidoglycan synthesis</keyword>
<dbReference type="PANTHER" id="PTHR32282:SF11">
    <property type="entry name" value="PENICILLIN-BINDING PROTEIN 1B"/>
    <property type="match status" value="1"/>
</dbReference>
<evidence type="ECO:0000256" key="2">
    <source>
        <dbReference type="ARBA" id="ARBA00004401"/>
    </source>
</evidence>
<dbReference type="Gene3D" id="3.40.710.10">
    <property type="entry name" value="DD-peptidase/beta-lactamase superfamily"/>
    <property type="match status" value="1"/>
</dbReference>
<keyword evidence="5" id="KW-1003">Cell membrane</keyword>
<evidence type="ECO:0000256" key="9">
    <source>
        <dbReference type="ARBA" id="ARBA00022679"/>
    </source>
</evidence>
<feature type="transmembrane region" description="Helical" evidence="24">
    <location>
        <begin position="55"/>
        <end position="83"/>
    </location>
</feature>
<keyword evidence="11" id="KW-0378">Hydrolase</keyword>
<comment type="subcellular location">
    <subcellularLocation>
        <location evidence="2">Cell membrane</location>
        <topology evidence="2">Single-pass type II membrane protein</topology>
    </subcellularLocation>
</comment>
<evidence type="ECO:0000256" key="17">
    <source>
        <dbReference type="ARBA" id="ARBA00023251"/>
    </source>
</evidence>
<dbReference type="EC" id="3.4.16.4" evidence="3"/>
<dbReference type="PANTHER" id="PTHR32282">
    <property type="entry name" value="BINDING PROTEIN TRANSPEPTIDASE, PUTATIVE-RELATED"/>
    <property type="match status" value="1"/>
</dbReference>
<evidence type="ECO:0000256" key="11">
    <source>
        <dbReference type="ARBA" id="ARBA00022801"/>
    </source>
</evidence>
<evidence type="ECO:0000256" key="21">
    <source>
        <dbReference type="ARBA" id="ARBA00044770"/>
    </source>
</evidence>
<name>A0A1C6I0T5_9FIRM</name>
<keyword evidence="9" id="KW-0808">Transferase</keyword>
<dbReference type="InterPro" id="IPR036950">
    <property type="entry name" value="PBP_transglycosylase"/>
</dbReference>
<dbReference type="InterPro" id="IPR001460">
    <property type="entry name" value="PCN-bd_Tpept"/>
</dbReference>
<evidence type="ECO:0000256" key="1">
    <source>
        <dbReference type="ARBA" id="ARBA00002624"/>
    </source>
</evidence>
<dbReference type="GO" id="GO:0046677">
    <property type="term" value="P:response to antibiotic"/>
    <property type="evidence" value="ECO:0007669"/>
    <property type="project" value="UniProtKB-KW"/>
</dbReference>
<keyword evidence="15 24" id="KW-1133">Transmembrane helix</keyword>
<dbReference type="Pfam" id="PF00912">
    <property type="entry name" value="Transgly"/>
    <property type="match status" value="1"/>
</dbReference>
<evidence type="ECO:0000256" key="4">
    <source>
        <dbReference type="ARBA" id="ARBA00018638"/>
    </source>
</evidence>
<dbReference type="EC" id="2.4.99.28" evidence="21"/>
<dbReference type="GO" id="GO:0006508">
    <property type="term" value="P:proteolysis"/>
    <property type="evidence" value="ECO:0007669"/>
    <property type="project" value="UniProtKB-KW"/>
</dbReference>
<gene>
    <name evidence="27" type="primary">ponA</name>
    <name evidence="27" type="ORF">SAMEA3545359_01165</name>
</gene>
<feature type="compositionally biased region" description="Low complexity" evidence="23">
    <location>
        <begin position="764"/>
        <end position="776"/>
    </location>
</feature>
<dbReference type="InterPro" id="IPR012338">
    <property type="entry name" value="Beta-lactam/transpept-like"/>
</dbReference>
<evidence type="ECO:0000256" key="15">
    <source>
        <dbReference type="ARBA" id="ARBA00022989"/>
    </source>
</evidence>
<proteinExistence type="predicted"/>
<dbReference type="GO" id="GO:0005886">
    <property type="term" value="C:plasma membrane"/>
    <property type="evidence" value="ECO:0007669"/>
    <property type="project" value="UniProtKB-SubCell"/>
</dbReference>
<dbReference type="GO" id="GO:0009252">
    <property type="term" value="P:peptidoglycan biosynthetic process"/>
    <property type="evidence" value="ECO:0007669"/>
    <property type="project" value="UniProtKB-UniPathway"/>
</dbReference>
<dbReference type="UniPathway" id="UPA00219"/>
<keyword evidence="17" id="KW-0046">Antibiotic resistance</keyword>
<evidence type="ECO:0000256" key="7">
    <source>
        <dbReference type="ARBA" id="ARBA00022670"/>
    </source>
</evidence>
<evidence type="ECO:0000256" key="12">
    <source>
        <dbReference type="ARBA" id="ARBA00022960"/>
    </source>
</evidence>
<evidence type="ECO:0000259" key="26">
    <source>
        <dbReference type="Pfam" id="PF00912"/>
    </source>
</evidence>
<dbReference type="Pfam" id="PF00905">
    <property type="entry name" value="Transpeptidase"/>
    <property type="match status" value="1"/>
</dbReference>
<dbReference type="GO" id="GO:0009002">
    <property type="term" value="F:serine-type D-Ala-D-Ala carboxypeptidase activity"/>
    <property type="evidence" value="ECO:0007669"/>
    <property type="project" value="UniProtKB-EC"/>
</dbReference>
<organism evidence="27">
    <name type="scientific">uncultured Anaerotruncus sp</name>
    <dbReference type="NCBI Taxonomy" id="905011"/>
    <lineage>
        <taxon>Bacteria</taxon>
        <taxon>Bacillati</taxon>
        <taxon>Bacillota</taxon>
        <taxon>Clostridia</taxon>
        <taxon>Eubacteriales</taxon>
        <taxon>Oscillospiraceae</taxon>
        <taxon>Anaerotruncus</taxon>
        <taxon>environmental samples</taxon>
    </lineage>
</organism>
<evidence type="ECO:0000256" key="24">
    <source>
        <dbReference type="SAM" id="Phobius"/>
    </source>
</evidence>
<evidence type="ECO:0000259" key="25">
    <source>
        <dbReference type="Pfam" id="PF00905"/>
    </source>
</evidence>